<organism evidence="1 2">
    <name type="scientific">Streptomyces hiroshimensis</name>
    <dbReference type="NCBI Taxonomy" id="66424"/>
    <lineage>
        <taxon>Bacteria</taxon>
        <taxon>Bacillati</taxon>
        <taxon>Actinomycetota</taxon>
        <taxon>Actinomycetes</taxon>
        <taxon>Kitasatosporales</taxon>
        <taxon>Streptomycetaceae</taxon>
        <taxon>Streptomyces</taxon>
    </lineage>
</organism>
<keyword evidence="2" id="KW-1185">Reference proteome</keyword>
<comment type="caution">
    <text evidence="1">The sequence shown here is derived from an EMBL/GenBank/DDBJ whole genome shotgun (WGS) entry which is preliminary data.</text>
</comment>
<dbReference type="RefSeq" id="WP_190021143.1">
    <property type="nucleotide sequence ID" value="NZ_BMUT01000003.1"/>
</dbReference>
<accession>A0ABQ2Y8K3</accession>
<dbReference type="Proteomes" id="UP000659223">
    <property type="component" value="Unassembled WGS sequence"/>
</dbReference>
<gene>
    <name evidence="1" type="ORF">GCM10010324_18430</name>
</gene>
<proteinExistence type="predicted"/>
<name>A0ABQ2Y8K3_9ACTN</name>
<evidence type="ECO:0000313" key="2">
    <source>
        <dbReference type="Proteomes" id="UP000659223"/>
    </source>
</evidence>
<dbReference type="EMBL" id="BMUT01000003">
    <property type="protein sequence ID" value="GGX73480.1"/>
    <property type="molecule type" value="Genomic_DNA"/>
</dbReference>
<evidence type="ECO:0000313" key="1">
    <source>
        <dbReference type="EMBL" id="GGX73480.1"/>
    </source>
</evidence>
<sequence>MTFAVFVVFALERYVLCMCLRFPSAHVAGAWAAALVMRTSGVPRAAARVMAAAAAS</sequence>
<reference evidence="2" key="1">
    <citation type="journal article" date="2019" name="Int. J. Syst. Evol. Microbiol.">
        <title>The Global Catalogue of Microorganisms (GCM) 10K type strain sequencing project: providing services to taxonomists for standard genome sequencing and annotation.</title>
        <authorList>
            <consortium name="The Broad Institute Genomics Platform"/>
            <consortium name="The Broad Institute Genome Sequencing Center for Infectious Disease"/>
            <person name="Wu L."/>
            <person name="Ma J."/>
        </authorList>
    </citation>
    <scope>NUCLEOTIDE SEQUENCE [LARGE SCALE GENOMIC DNA]</scope>
    <source>
        <strain evidence="2">JCM 4586</strain>
    </source>
</reference>
<protein>
    <submittedName>
        <fullName evidence="1">Uncharacterized protein</fullName>
    </submittedName>
</protein>